<dbReference type="EMBL" id="RHLK01000024">
    <property type="protein sequence ID" value="MVP02422.1"/>
    <property type="molecule type" value="Genomic_DNA"/>
</dbReference>
<organism evidence="1 2">
    <name type="scientific">Paenibacillus lutrae</name>
    <dbReference type="NCBI Taxonomy" id="2078573"/>
    <lineage>
        <taxon>Bacteria</taxon>
        <taxon>Bacillati</taxon>
        <taxon>Bacillota</taxon>
        <taxon>Bacilli</taxon>
        <taxon>Bacillales</taxon>
        <taxon>Paenibacillaceae</taxon>
        <taxon>Paenibacillus</taxon>
    </lineage>
</organism>
<evidence type="ECO:0000313" key="1">
    <source>
        <dbReference type="EMBL" id="MVP02422.1"/>
    </source>
</evidence>
<dbReference type="RefSeq" id="WP_157338781.1">
    <property type="nucleotide sequence ID" value="NZ_RHLK01000024.1"/>
</dbReference>
<keyword evidence="2" id="KW-1185">Reference proteome</keyword>
<reference evidence="1 2" key="1">
    <citation type="journal article" date="2019" name="Microorganisms">
        <title>Paenibacillus lutrae sp. nov., A Chitinolytic Species Isolated from A River Otter in Castril Natural Park, Granada, Spain.</title>
        <authorList>
            <person name="Rodriguez M."/>
            <person name="Reina J.C."/>
            <person name="Bejar V."/>
            <person name="Llamas I."/>
        </authorList>
    </citation>
    <scope>NUCLEOTIDE SEQUENCE [LARGE SCALE GENOMIC DNA]</scope>
    <source>
        <strain evidence="1 2">N10</strain>
    </source>
</reference>
<sequence>MRNQMRRSGIANDNIMQSSDDMLSKELVLLISRQNSPILHGMEEIVDASWDYVGHGAPGIKYYVAGIAKTGETIGKFGTLVKNPNLKVDWAKSMGHAGERMAERGATQSMVNSYVANGRVFSQNNGSKYLFFSREGAAVVAKDGKLITVIPKTNYDGGYRELTKILFGK</sequence>
<comment type="caution">
    <text evidence="1">The sequence shown here is derived from an EMBL/GenBank/DDBJ whole genome shotgun (WGS) entry which is preliminary data.</text>
</comment>
<dbReference type="OrthoDB" id="2647928at2"/>
<dbReference type="AlphaFoldDB" id="A0A7X3K1S1"/>
<name>A0A7X3K1S1_9BACL</name>
<proteinExistence type="predicted"/>
<accession>A0A7X3K1S1</accession>
<gene>
    <name evidence="1" type="ORF">EDM21_23345</name>
</gene>
<evidence type="ECO:0000313" key="2">
    <source>
        <dbReference type="Proteomes" id="UP000490800"/>
    </source>
</evidence>
<protein>
    <submittedName>
        <fullName evidence="1">Uncharacterized protein</fullName>
    </submittedName>
</protein>
<dbReference type="Proteomes" id="UP000490800">
    <property type="component" value="Unassembled WGS sequence"/>
</dbReference>